<keyword evidence="3" id="KW-1185">Reference proteome</keyword>
<gene>
    <name evidence="2" type="ORF">CCMP2556_LOCUS24755</name>
</gene>
<feature type="region of interest" description="Disordered" evidence="1">
    <location>
        <begin position="24"/>
        <end position="45"/>
    </location>
</feature>
<accession>A0ABP0M9X1</accession>
<comment type="caution">
    <text evidence="2">The sequence shown here is derived from an EMBL/GenBank/DDBJ whole genome shotgun (WGS) entry which is preliminary data.</text>
</comment>
<dbReference type="EMBL" id="CAXAMN010016335">
    <property type="protein sequence ID" value="CAK9047963.1"/>
    <property type="molecule type" value="Genomic_DNA"/>
</dbReference>
<feature type="region of interest" description="Disordered" evidence="1">
    <location>
        <begin position="112"/>
        <end position="176"/>
    </location>
</feature>
<evidence type="ECO:0000313" key="2">
    <source>
        <dbReference type="EMBL" id="CAK9047963.1"/>
    </source>
</evidence>
<evidence type="ECO:0000256" key="1">
    <source>
        <dbReference type="SAM" id="MobiDB-lite"/>
    </source>
</evidence>
<dbReference type="Proteomes" id="UP001642484">
    <property type="component" value="Unassembled WGS sequence"/>
</dbReference>
<protein>
    <submittedName>
        <fullName evidence="2">Uncharacterized protein</fullName>
    </submittedName>
</protein>
<sequence>MLEQEAVMNDGPDFLPDLMQQALQEHVTEERSSKVASPETDVPRTGRFTSRLRKAPAAAPTWPQQRPGRLLGLVHAPTECGQAAGEMPALRHLALLEEAVLNGTELPPLCKLAGAQPPSAPKAPKEGRPNVPHAPPTRSQRAPRLLVADGTWGIQPPDSTQRRRPAAQAAPLGGGRSQLRGVGLARRGAGAAQTARWVSMEAERLREQARQPKPLGLSFATAFLVNGGPERMEPLSAGLCAIAPIS</sequence>
<evidence type="ECO:0000313" key="3">
    <source>
        <dbReference type="Proteomes" id="UP001642484"/>
    </source>
</evidence>
<organism evidence="2 3">
    <name type="scientific">Durusdinium trenchii</name>
    <dbReference type="NCBI Taxonomy" id="1381693"/>
    <lineage>
        <taxon>Eukaryota</taxon>
        <taxon>Sar</taxon>
        <taxon>Alveolata</taxon>
        <taxon>Dinophyceae</taxon>
        <taxon>Suessiales</taxon>
        <taxon>Symbiodiniaceae</taxon>
        <taxon>Durusdinium</taxon>
    </lineage>
</organism>
<name>A0ABP0M9X1_9DINO</name>
<reference evidence="2 3" key="1">
    <citation type="submission" date="2024-02" db="EMBL/GenBank/DDBJ databases">
        <authorList>
            <person name="Chen Y."/>
            <person name="Shah S."/>
            <person name="Dougan E. K."/>
            <person name="Thang M."/>
            <person name="Chan C."/>
        </authorList>
    </citation>
    <scope>NUCLEOTIDE SEQUENCE [LARGE SCALE GENOMIC DNA]</scope>
</reference>
<proteinExistence type="predicted"/>